<dbReference type="SUPFAM" id="SSF82861">
    <property type="entry name" value="Mechanosensitive channel protein MscS (YggB), transmembrane region"/>
    <property type="match status" value="1"/>
</dbReference>
<keyword evidence="12" id="KW-1185">Reference proteome</keyword>
<dbReference type="InterPro" id="IPR006685">
    <property type="entry name" value="MscS_channel_2nd"/>
</dbReference>
<keyword evidence="6 7" id="KW-0472">Membrane</keyword>
<protein>
    <submittedName>
        <fullName evidence="11">Mechanosensitive ion channel</fullName>
    </submittedName>
</protein>
<comment type="similarity">
    <text evidence="2">Belongs to the MscS (TC 1.A.23) family.</text>
</comment>
<evidence type="ECO:0000256" key="7">
    <source>
        <dbReference type="SAM" id="Phobius"/>
    </source>
</evidence>
<evidence type="ECO:0000256" key="3">
    <source>
        <dbReference type="ARBA" id="ARBA00022475"/>
    </source>
</evidence>
<keyword evidence="4 7" id="KW-0812">Transmembrane</keyword>
<keyword evidence="5 7" id="KW-1133">Transmembrane helix</keyword>
<dbReference type="InterPro" id="IPR011014">
    <property type="entry name" value="MscS_channel_TM-2"/>
</dbReference>
<evidence type="ECO:0000259" key="10">
    <source>
        <dbReference type="Pfam" id="PF21088"/>
    </source>
</evidence>
<reference evidence="11 12" key="1">
    <citation type="submission" date="2017-06" db="EMBL/GenBank/DDBJ databases">
        <authorList>
            <person name="Kim H.J."/>
            <person name="Triplett B.A."/>
        </authorList>
    </citation>
    <scope>NUCLEOTIDE SEQUENCE [LARGE SCALE GENOMIC DNA]</scope>
    <source>
        <strain evidence="11 12">DSM 13116</strain>
    </source>
</reference>
<evidence type="ECO:0000256" key="5">
    <source>
        <dbReference type="ARBA" id="ARBA00022989"/>
    </source>
</evidence>
<evidence type="ECO:0000313" key="12">
    <source>
        <dbReference type="Proteomes" id="UP000198324"/>
    </source>
</evidence>
<dbReference type="InterPro" id="IPR049142">
    <property type="entry name" value="MS_channel_1st"/>
</dbReference>
<dbReference type="Gene3D" id="1.10.287.1260">
    <property type="match status" value="1"/>
</dbReference>
<evidence type="ECO:0000256" key="1">
    <source>
        <dbReference type="ARBA" id="ARBA00004651"/>
    </source>
</evidence>
<dbReference type="PANTHER" id="PTHR30347">
    <property type="entry name" value="POTASSIUM CHANNEL RELATED"/>
    <property type="match status" value="1"/>
</dbReference>
<name>A0A238ZVT3_9BACT</name>
<evidence type="ECO:0000259" key="9">
    <source>
        <dbReference type="Pfam" id="PF21082"/>
    </source>
</evidence>
<feature type="domain" description="Mechanosensitive ion channel transmembrane helices 2/3" evidence="10">
    <location>
        <begin position="217"/>
        <end position="258"/>
    </location>
</feature>
<feature type="domain" description="Mechanosensitive ion channel MscS C-terminal" evidence="9">
    <location>
        <begin position="334"/>
        <end position="417"/>
    </location>
</feature>
<dbReference type="GO" id="GO:0005886">
    <property type="term" value="C:plasma membrane"/>
    <property type="evidence" value="ECO:0007669"/>
    <property type="project" value="UniProtKB-SubCell"/>
</dbReference>
<dbReference type="GO" id="GO:0008381">
    <property type="term" value="F:mechanosensitive monoatomic ion channel activity"/>
    <property type="evidence" value="ECO:0007669"/>
    <property type="project" value="UniProtKB-ARBA"/>
</dbReference>
<dbReference type="Pfam" id="PF00924">
    <property type="entry name" value="MS_channel_2nd"/>
    <property type="match status" value="1"/>
</dbReference>
<feature type="transmembrane region" description="Helical" evidence="7">
    <location>
        <begin position="25"/>
        <end position="48"/>
    </location>
</feature>
<dbReference type="Pfam" id="PF21088">
    <property type="entry name" value="MS_channel_1st"/>
    <property type="match status" value="1"/>
</dbReference>
<dbReference type="InterPro" id="IPR023408">
    <property type="entry name" value="MscS_beta-dom_sf"/>
</dbReference>
<dbReference type="AlphaFoldDB" id="A0A238ZVT3"/>
<dbReference type="EMBL" id="FZOC01000003">
    <property type="protein sequence ID" value="SNR87450.1"/>
    <property type="molecule type" value="Genomic_DNA"/>
</dbReference>
<accession>A0A238ZVT3</accession>
<evidence type="ECO:0000313" key="11">
    <source>
        <dbReference type="EMBL" id="SNR87450.1"/>
    </source>
</evidence>
<dbReference type="Gene3D" id="3.30.70.100">
    <property type="match status" value="1"/>
</dbReference>
<keyword evidence="3" id="KW-1003">Cell membrane</keyword>
<evidence type="ECO:0000259" key="8">
    <source>
        <dbReference type="Pfam" id="PF00924"/>
    </source>
</evidence>
<dbReference type="RefSeq" id="WP_089273612.1">
    <property type="nucleotide sequence ID" value="NZ_FZOC01000003.1"/>
</dbReference>
<dbReference type="OrthoDB" id="9799209at2"/>
<feature type="transmembrane region" description="Helical" evidence="7">
    <location>
        <begin position="106"/>
        <end position="124"/>
    </location>
</feature>
<feature type="transmembrane region" description="Helical" evidence="7">
    <location>
        <begin position="171"/>
        <end position="193"/>
    </location>
</feature>
<dbReference type="InterPro" id="IPR011066">
    <property type="entry name" value="MscS_channel_C_sf"/>
</dbReference>
<dbReference type="Pfam" id="PF21082">
    <property type="entry name" value="MS_channel_3rd"/>
    <property type="match status" value="1"/>
</dbReference>
<feature type="transmembrane region" description="Helical" evidence="7">
    <location>
        <begin position="249"/>
        <end position="272"/>
    </location>
</feature>
<comment type="subcellular location">
    <subcellularLocation>
        <location evidence="1">Cell membrane</location>
        <topology evidence="1">Multi-pass membrane protein</topology>
    </subcellularLocation>
</comment>
<dbReference type="Gene3D" id="2.30.30.60">
    <property type="match status" value="1"/>
</dbReference>
<evidence type="ECO:0000256" key="6">
    <source>
        <dbReference type="ARBA" id="ARBA00023136"/>
    </source>
</evidence>
<dbReference type="SUPFAM" id="SSF50182">
    <property type="entry name" value="Sm-like ribonucleoproteins"/>
    <property type="match status" value="1"/>
</dbReference>
<dbReference type="Proteomes" id="UP000198324">
    <property type="component" value="Unassembled WGS sequence"/>
</dbReference>
<sequence>MAEIALNGEGILQAEHALLWIDTHLLSHAALVQLLLALALALAAWAACRALGLGRAPSTPDAGWKADPLVAPILREVRHSAWAGMAGGLLLLANATAKHLHLPHHVLAMTASAALAWVVAHAAGALIKSRFFGKLVALVIWTLAVVHSLGLFDEALELLDDLALTVGHTRISLLLVMKGLALFAVLLQAARLVTGVLDDRLRHADGISPSAQVLFAKVARFGIYALALTITLSAVGVDLTSLTVFSGAVGVGVGFGLQKVFSNLVSGIILLVDKSLKPGDVIEISGVQGRIAQINARYAAIETLDGKAYLIPNENLISNEVINLSYSSPRQLLKAEVGVAYGGDPRLAMGLMEAAAKSVPRVLDDPPPVARLASYGDSSVNLFVGFWIEDPQNGTANVRSDVLLAIWDAFQREGVSIPFPQREVRILKDDA</sequence>
<evidence type="ECO:0000256" key="4">
    <source>
        <dbReference type="ARBA" id="ARBA00022692"/>
    </source>
</evidence>
<dbReference type="SUPFAM" id="SSF82689">
    <property type="entry name" value="Mechanosensitive channel protein MscS (YggB), C-terminal domain"/>
    <property type="match status" value="1"/>
</dbReference>
<evidence type="ECO:0000256" key="2">
    <source>
        <dbReference type="ARBA" id="ARBA00008017"/>
    </source>
</evidence>
<dbReference type="PANTHER" id="PTHR30347:SF1">
    <property type="entry name" value="MECHANOSENSITIVE CHANNEL MSCK"/>
    <property type="match status" value="1"/>
</dbReference>
<gene>
    <name evidence="11" type="ORF">SAMN04488503_1652</name>
</gene>
<organism evidence="11 12">
    <name type="scientific">Humidesulfovibrio mexicanus</name>
    <dbReference type="NCBI Taxonomy" id="147047"/>
    <lineage>
        <taxon>Bacteria</taxon>
        <taxon>Pseudomonadati</taxon>
        <taxon>Thermodesulfobacteriota</taxon>
        <taxon>Desulfovibrionia</taxon>
        <taxon>Desulfovibrionales</taxon>
        <taxon>Desulfovibrionaceae</taxon>
        <taxon>Humidesulfovibrio</taxon>
    </lineage>
</organism>
<dbReference type="InterPro" id="IPR010920">
    <property type="entry name" value="LSM_dom_sf"/>
</dbReference>
<feature type="domain" description="Mechanosensitive ion channel MscS" evidence="8">
    <location>
        <begin position="260"/>
        <end position="325"/>
    </location>
</feature>
<feature type="transmembrane region" description="Helical" evidence="7">
    <location>
        <begin position="131"/>
        <end position="151"/>
    </location>
</feature>
<proteinExistence type="inferred from homology"/>
<dbReference type="InterPro" id="IPR049278">
    <property type="entry name" value="MS_channel_C"/>
</dbReference>
<dbReference type="InterPro" id="IPR052702">
    <property type="entry name" value="MscS-like_channel"/>
</dbReference>
<feature type="transmembrane region" description="Helical" evidence="7">
    <location>
        <begin position="214"/>
        <end position="237"/>
    </location>
</feature>